<dbReference type="AlphaFoldDB" id="A0AB37AY29"/>
<evidence type="ECO:0000256" key="5">
    <source>
        <dbReference type="ARBA" id="ARBA00022989"/>
    </source>
</evidence>
<evidence type="ECO:0000256" key="4">
    <source>
        <dbReference type="ARBA" id="ARBA00022692"/>
    </source>
</evidence>
<keyword evidence="5 9" id="KW-1133">Transmembrane helix</keyword>
<evidence type="ECO:0000256" key="9">
    <source>
        <dbReference type="SAM" id="Phobius"/>
    </source>
</evidence>
<accession>A0AB37AY29</accession>
<evidence type="ECO:0000256" key="7">
    <source>
        <dbReference type="ARBA" id="ARBA00023136"/>
    </source>
</evidence>
<comment type="subcellular location">
    <subcellularLocation>
        <location evidence="1">Cell membrane</location>
        <topology evidence="1">Multi-pass membrane protein</topology>
    </subcellularLocation>
</comment>
<organism evidence="10 11">
    <name type="scientific">Burkholderia multivorans</name>
    <dbReference type="NCBI Taxonomy" id="87883"/>
    <lineage>
        <taxon>Bacteria</taxon>
        <taxon>Pseudomonadati</taxon>
        <taxon>Pseudomonadota</taxon>
        <taxon>Betaproteobacteria</taxon>
        <taxon>Burkholderiales</taxon>
        <taxon>Burkholderiaceae</taxon>
        <taxon>Burkholderia</taxon>
        <taxon>Burkholderia cepacia complex</taxon>
    </lineage>
</organism>
<comment type="caution">
    <text evidence="10">The sequence shown here is derived from an EMBL/GenBank/DDBJ whole genome shotgun (WGS) entry which is preliminary data.</text>
</comment>
<dbReference type="Proteomes" id="UP000237811">
    <property type="component" value="Unassembled WGS sequence"/>
</dbReference>
<keyword evidence="2" id="KW-0813">Transport</keyword>
<feature type="transmembrane region" description="Helical" evidence="9">
    <location>
        <begin position="228"/>
        <end position="247"/>
    </location>
</feature>
<dbReference type="GO" id="GO:0005886">
    <property type="term" value="C:plasma membrane"/>
    <property type="evidence" value="ECO:0007669"/>
    <property type="project" value="UniProtKB-SubCell"/>
</dbReference>
<evidence type="ECO:0000256" key="2">
    <source>
        <dbReference type="ARBA" id="ARBA00022448"/>
    </source>
</evidence>
<evidence type="ECO:0000256" key="3">
    <source>
        <dbReference type="ARBA" id="ARBA00022475"/>
    </source>
</evidence>
<proteinExistence type="inferred from homology"/>
<evidence type="ECO:0000256" key="6">
    <source>
        <dbReference type="ARBA" id="ARBA00023065"/>
    </source>
</evidence>
<dbReference type="GO" id="GO:0005254">
    <property type="term" value="F:chloride channel activity"/>
    <property type="evidence" value="ECO:0007669"/>
    <property type="project" value="InterPro"/>
</dbReference>
<sequence>MHLGKAYTLPEFIYWSRRQLYALIACGSVPIVLYQFLGWKWISIPLSIVVLLGTATSFIVGFKNVQTYNRAADAQQIWTDILNGSRYLGIMSRDLLSDPATGREIVLRHCAWLTALRYQLRTPRIWESAGKASNIEYRNGHFRVPEWKTPFEQALARYLPPAEIESILPAENRATRLLAMQSAALKHFLEDGKLNDAAYMELGRSLKGFLEQQGRAERIKDYPYPRQYAVINTLFVRSFCVLLPFGILTEFEKVKDGLSGFMHDNMVWLVIPFSAMISWMYLVLEQVGESTENPFEGSANDVPITRICRQIERELLDMLGETRHASDGEPDACIVL</sequence>
<comment type="similarity">
    <text evidence="8">Belongs to the anion channel-forming bestrophin (TC 1.A.46) family.</text>
</comment>
<keyword evidence="4 9" id="KW-0812">Transmembrane</keyword>
<dbReference type="RefSeq" id="WP_105776394.1">
    <property type="nucleotide sequence ID" value="NZ_JAHPOL010000009.1"/>
</dbReference>
<dbReference type="Pfam" id="PF25539">
    <property type="entry name" value="Bestrophin_2"/>
    <property type="match status" value="1"/>
</dbReference>
<keyword evidence="3" id="KW-1003">Cell membrane</keyword>
<feature type="transmembrane region" description="Helical" evidence="9">
    <location>
        <begin position="43"/>
        <end position="62"/>
    </location>
</feature>
<feature type="transmembrane region" description="Helical" evidence="9">
    <location>
        <begin position="20"/>
        <end position="37"/>
    </location>
</feature>
<evidence type="ECO:0000256" key="1">
    <source>
        <dbReference type="ARBA" id="ARBA00004651"/>
    </source>
</evidence>
<name>A0AB37AY29_9BURK</name>
<evidence type="ECO:0000313" key="11">
    <source>
        <dbReference type="Proteomes" id="UP000237811"/>
    </source>
</evidence>
<dbReference type="PANTHER" id="PTHR33281:SF19">
    <property type="entry name" value="VOLTAGE-DEPENDENT ANION CHANNEL-FORMING PROTEIN YNEE"/>
    <property type="match status" value="1"/>
</dbReference>
<evidence type="ECO:0000313" key="10">
    <source>
        <dbReference type="EMBL" id="PRE53227.1"/>
    </source>
</evidence>
<dbReference type="EMBL" id="PVFR01000017">
    <property type="protein sequence ID" value="PRE53227.1"/>
    <property type="molecule type" value="Genomic_DNA"/>
</dbReference>
<dbReference type="InterPro" id="IPR044669">
    <property type="entry name" value="YneE/VCCN1/2-like"/>
</dbReference>
<evidence type="ECO:0000256" key="8">
    <source>
        <dbReference type="ARBA" id="ARBA00034708"/>
    </source>
</evidence>
<gene>
    <name evidence="10" type="ORF">C6P99_07245</name>
</gene>
<feature type="transmembrane region" description="Helical" evidence="9">
    <location>
        <begin position="267"/>
        <end position="284"/>
    </location>
</feature>
<keyword evidence="7 9" id="KW-0472">Membrane</keyword>
<reference evidence="10 11" key="1">
    <citation type="submission" date="2018-03" db="EMBL/GenBank/DDBJ databases">
        <authorList>
            <person name="Nguyen K."/>
            <person name="Fouts D."/>
            <person name="Sutton G."/>
        </authorList>
    </citation>
    <scope>NUCLEOTIDE SEQUENCE [LARGE SCALE GENOMIC DNA]</scope>
    <source>
        <strain evidence="10 11">AU14328</strain>
    </source>
</reference>
<dbReference type="PANTHER" id="PTHR33281">
    <property type="entry name" value="UPF0187 PROTEIN YNEE"/>
    <property type="match status" value="1"/>
</dbReference>
<protein>
    <submittedName>
        <fullName evidence="10">Multidrug transporter</fullName>
    </submittedName>
</protein>
<keyword evidence="6" id="KW-0406">Ion transport</keyword>